<dbReference type="InterPro" id="IPR009721">
    <property type="entry name" value="O-acyltransferase_WSD1_C"/>
</dbReference>
<keyword evidence="9" id="KW-0012">Acyltransferase</keyword>
<dbReference type="GO" id="GO:0005886">
    <property type="term" value="C:plasma membrane"/>
    <property type="evidence" value="ECO:0007669"/>
    <property type="project" value="TreeGrafter"/>
</dbReference>
<evidence type="ECO:0000256" key="6">
    <source>
        <dbReference type="ARBA" id="ARBA00022679"/>
    </source>
</evidence>
<dbReference type="GO" id="GO:0051701">
    <property type="term" value="P:biological process involved in interaction with host"/>
    <property type="evidence" value="ECO:0007669"/>
    <property type="project" value="TreeGrafter"/>
</dbReference>
<dbReference type="InterPro" id="IPR045034">
    <property type="entry name" value="O-acyltransferase_WSD1-like"/>
</dbReference>
<gene>
    <name evidence="13" type="ORF">NVS88_16770</name>
</gene>
<proteinExistence type="inferred from homology"/>
<dbReference type="EC" id="2.3.1.20" evidence="4"/>
<evidence type="ECO:0000256" key="5">
    <source>
        <dbReference type="ARBA" id="ARBA00022516"/>
    </source>
</evidence>
<feature type="domain" description="O-acyltransferase WSD1-like N-terminal" evidence="11">
    <location>
        <begin position="5"/>
        <end position="267"/>
    </location>
</feature>
<dbReference type="RefSeq" id="WP_332520423.1">
    <property type="nucleotide sequence ID" value="NZ_JANRHA010000011.1"/>
</dbReference>
<evidence type="ECO:0000313" key="13">
    <source>
        <dbReference type="EMBL" id="MDG3016209.1"/>
    </source>
</evidence>
<keyword evidence="14" id="KW-1185">Reference proteome</keyword>
<feature type="domain" description="O-acyltransferase WSD1 C-terminal" evidence="12">
    <location>
        <begin position="307"/>
        <end position="460"/>
    </location>
</feature>
<reference evidence="13" key="1">
    <citation type="submission" date="2022-08" db="EMBL/GenBank/DDBJ databases">
        <title>Genome analysis of Corynebacteriales strain.</title>
        <authorList>
            <person name="Lee S.D."/>
        </authorList>
    </citation>
    <scope>NUCLEOTIDE SEQUENCE</scope>
    <source>
        <strain evidence="13">D3-21</strain>
    </source>
</reference>
<protein>
    <recommendedName>
        <fullName evidence="4">diacylglycerol O-acyltransferase</fullName>
        <ecNumber evidence="4">2.3.1.20</ecNumber>
    </recommendedName>
</protein>
<dbReference type="GO" id="GO:0001666">
    <property type="term" value="P:response to hypoxia"/>
    <property type="evidence" value="ECO:0007669"/>
    <property type="project" value="TreeGrafter"/>
</dbReference>
<evidence type="ECO:0000256" key="10">
    <source>
        <dbReference type="ARBA" id="ARBA00048109"/>
    </source>
</evidence>
<dbReference type="Pfam" id="PF03007">
    <property type="entry name" value="WS_DGAT_cat"/>
    <property type="match status" value="1"/>
</dbReference>
<keyword evidence="7" id="KW-0319">Glycerol metabolism</keyword>
<dbReference type="GO" id="GO:0004144">
    <property type="term" value="F:diacylglycerol O-acyltransferase activity"/>
    <property type="evidence" value="ECO:0007669"/>
    <property type="project" value="UniProtKB-EC"/>
</dbReference>
<accession>A0A9X4M1N3</accession>
<evidence type="ECO:0000256" key="9">
    <source>
        <dbReference type="ARBA" id="ARBA00023315"/>
    </source>
</evidence>
<dbReference type="AlphaFoldDB" id="A0A9X4M1N3"/>
<dbReference type="GO" id="GO:0071731">
    <property type="term" value="P:response to nitric oxide"/>
    <property type="evidence" value="ECO:0007669"/>
    <property type="project" value="TreeGrafter"/>
</dbReference>
<comment type="similarity">
    <text evidence="3">Belongs to the long-chain O-acyltransferase family.</text>
</comment>
<dbReference type="GO" id="GO:0006071">
    <property type="term" value="P:glycerol metabolic process"/>
    <property type="evidence" value="ECO:0007669"/>
    <property type="project" value="UniProtKB-KW"/>
</dbReference>
<comment type="catalytic activity">
    <reaction evidence="10">
        <text>an acyl-CoA + a 1,2-diacyl-sn-glycerol = a triacyl-sn-glycerol + CoA</text>
        <dbReference type="Rhea" id="RHEA:10868"/>
        <dbReference type="ChEBI" id="CHEBI:17815"/>
        <dbReference type="ChEBI" id="CHEBI:57287"/>
        <dbReference type="ChEBI" id="CHEBI:58342"/>
        <dbReference type="ChEBI" id="CHEBI:64615"/>
        <dbReference type="EC" id="2.3.1.20"/>
    </reaction>
</comment>
<dbReference type="Pfam" id="PF06974">
    <property type="entry name" value="WS_DGAT_C"/>
    <property type="match status" value="1"/>
</dbReference>
<evidence type="ECO:0000259" key="11">
    <source>
        <dbReference type="Pfam" id="PF03007"/>
    </source>
</evidence>
<dbReference type="GO" id="GO:0019432">
    <property type="term" value="P:triglyceride biosynthetic process"/>
    <property type="evidence" value="ECO:0007669"/>
    <property type="project" value="TreeGrafter"/>
</dbReference>
<comment type="pathway">
    <text evidence="2">Lipid metabolism.</text>
</comment>
<organism evidence="13 14">
    <name type="scientific">Speluncibacter jeojiensis</name>
    <dbReference type="NCBI Taxonomy" id="2710754"/>
    <lineage>
        <taxon>Bacteria</taxon>
        <taxon>Bacillati</taxon>
        <taxon>Actinomycetota</taxon>
        <taxon>Actinomycetes</taxon>
        <taxon>Mycobacteriales</taxon>
        <taxon>Speluncibacteraceae</taxon>
        <taxon>Speluncibacter</taxon>
    </lineage>
</organism>
<comment type="pathway">
    <text evidence="1">Glycerolipid metabolism; triacylglycerol biosynthesis.</text>
</comment>
<evidence type="ECO:0000256" key="7">
    <source>
        <dbReference type="ARBA" id="ARBA00022798"/>
    </source>
</evidence>
<evidence type="ECO:0000259" key="12">
    <source>
        <dbReference type="Pfam" id="PF06974"/>
    </source>
</evidence>
<evidence type="ECO:0000256" key="1">
    <source>
        <dbReference type="ARBA" id="ARBA00004771"/>
    </source>
</evidence>
<evidence type="ECO:0000256" key="2">
    <source>
        <dbReference type="ARBA" id="ARBA00005189"/>
    </source>
</evidence>
<evidence type="ECO:0000256" key="8">
    <source>
        <dbReference type="ARBA" id="ARBA00023098"/>
    </source>
</evidence>
<evidence type="ECO:0000256" key="4">
    <source>
        <dbReference type="ARBA" id="ARBA00013244"/>
    </source>
</evidence>
<keyword evidence="5" id="KW-0444">Lipid biosynthesis</keyword>
<dbReference type="PANTHER" id="PTHR31650:SF1">
    <property type="entry name" value="WAX ESTER SYNTHASE_DIACYLGLYCEROL ACYLTRANSFERASE 4-RELATED"/>
    <property type="match status" value="1"/>
</dbReference>
<dbReference type="InterPro" id="IPR004255">
    <property type="entry name" value="O-acyltransferase_WSD1_N"/>
</dbReference>
<keyword evidence="8" id="KW-0443">Lipid metabolism</keyword>
<evidence type="ECO:0000256" key="3">
    <source>
        <dbReference type="ARBA" id="ARBA00009587"/>
    </source>
</evidence>
<dbReference type="PANTHER" id="PTHR31650">
    <property type="entry name" value="O-ACYLTRANSFERASE (WSD1-LIKE) FAMILY PROTEIN"/>
    <property type="match status" value="1"/>
</dbReference>
<comment type="caution">
    <text evidence="13">The sequence shown here is derived from an EMBL/GenBank/DDBJ whole genome shotgun (WGS) entry which is preliminary data.</text>
</comment>
<name>A0A9X4M1N3_9ACTN</name>
<keyword evidence="6" id="KW-0808">Transferase</keyword>
<evidence type="ECO:0000313" key="14">
    <source>
        <dbReference type="Proteomes" id="UP001152755"/>
    </source>
</evidence>
<dbReference type="Proteomes" id="UP001152755">
    <property type="component" value="Unassembled WGS sequence"/>
</dbReference>
<dbReference type="EMBL" id="JANRHA010000011">
    <property type="protein sequence ID" value="MDG3016209.1"/>
    <property type="molecule type" value="Genomic_DNA"/>
</dbReference>
<sequence>MATQLRAADAVHIYAEELGSQSKIIDVYVFDTSGARLTHAAVLEWLSARIAIVPIFRQRLRRLPGDLDYPYWDFDPFFDLAAHVSLSRFAGVGWDMLSELLGEIVDGPVSLNRPPWELHVITGVARVDGIPDGAAVAVLKFHHCVGDATATVGLARALFAGESADDEGAADATAVASRTRMLGSAVRRSPANAVRLASGLTQLRKDTRTIAEAADRGEVVPPQRTWPVTRFNRMLTSSTAIELVRFDLAAVDEIRAAVPGATVNDVALSVIGGALRAYLGETGELPDTSLGARVPRSVRSLQSSDAGNQFVVLSVNLHTDVADPLQRLREVFLSAQAEKRRLEHPAVLRTESVLGEVPAPYLKAAMKADARAVVARADAEVPGGNTLVSNVARGAGKDLHFCSAPAVDAFGVLPVADGAGVSHFVASMANRVTITVTADRELLPDLDRYVGILRDSFDELARGCGVDRQISVETA</sequence>